<dbReference type="PANTHER" id="PTHR47957:SF3">
    <property type="entry name" value="ATP-DEPENDENT HELICASE HRQ1"/>
    <property type="match status" value="1"/>
</dbReference>
<keyword evidence="2" id="KW-0067">ATP-binding</keyword>
<dbReference type="HOGENOM" id="CLU_305418_0_0_0"/>
<evidence type="ECO:0000313" key="5">
    <source>
        <dbReference type="EMBL" id="BAM01337.1"/>
    </source>
</evidence>
<evidence type="ECO:0000259" key="4">
    <source>
        <dbReference type="PROSITE" id="PS51194"/>
    </source>
</evidence>
<dbReference type="SMART" id="SM00487">
    <property type="entry name" value="DEXDc"/>
    <property type="match status" value="1"/>
</dbReference>
<dbReference type="AlphaFoldDB" id="I0I7U9"/>
<dbReference type="SMART" id="SM00490">
    <property type="entry name" value="HELICc"/>
    <property type="match status" value="1"/>
</dbReference>
<evidence type="ECO:0000256" key="2">
    <source>
        <dbReference type="ARBA" id="ARBA00022840"/>
    </source>
</evidence>
<dbReference type="eggNOG" id="COG1203">
    <property type="taxonomic scope" value="Bacteria"/>
</dbReference>
<dbReference type="RefSeq" id="WP_014434563.1">
    <property type="nucleotide sequence ID" value="NC_017079.1"/>
</dbReference>
<accession>I0I7U9</accession>
<evidence type="ECO:0000256" key="1">
    <source>
        <dbReference type="ARBA" id="ARBA00022741"/>
    </source>
</evidence>
<keyword evidence="1" id="KW-0547">Nucleotide-binding</keyword>
<dbReference type="GO" id="GO:0036297">
    <property type="term" value="P:interstrand cross-link repair"/>
    <property type="evidence" value="ECO:0007669"/>
    <property type="project" value="TreeGrafter"/>
</dbReference>
<dbReference type="GO" id="GO:0043138">
    <property type="term" value="F:3'-5' DNA helicase activity"/>
    <property type="evidence" value="ECO:0007669"/>
    <property type="project" value="TreeGrafter"/>
</dbReference>
<dbReference type="KEGG" id="cap:CLDAP_32970"/>
<dbReference type="PATRIC" id="fig|926550.5.peg.3562"/>
<keyword evidence="5" id="KW-0347">Helicase</keyword>
<proteinExistence type="predicted"/>
<dbReference type="PANTHER" id="PTHR47957">
    <property type="entry name" value="ATP-DEPENDENT HELICASE HRQ1"/>
    <property type="match status" value="1"/>
</dbReference>
<dbReference type="GO" id="GO:0003676">
    <property type="term" value="F:nucleic acid binding"/>
    <property type="evidence" value="ECO:0007669"/>
    <property type="project" value="InterPro"/>
</dbReference>
<dbReference type="eggNOG" id="COG1205">
    <property type="taxonomic scope" value="Bacteria"/>
</dbReference>
<dbReference type="InterPro" id="IPR011545">
    <property type="entry name" value="DEAD/DEAH_box_helicase_dom"/>
</dbReference>
<feature type="domain" description="Helicase ATP-binding" evidence="3">
    <location>
        <begin position="44"/>
        <end position="224"/>
    </location>
</feature>
<dbReference type="PROSITE" id="PS51194">
    <property type="entry name" value="HELICASE_CTER"/>
    <property type="match status" value="1"/>
</dbReference>
<evidence type="ECO:0000313" key="6">
    <source>
        <dbReference type="Proteomes" id="UP000007880"/>
    </source>
</evidence>
<dbReference type="STRING" id="926550.CLDAP_32970"/>
<dbReference type="EMBL" id="AP012337">
    <property type="protein sequence ID" value="BAM01337.1"/>
    <property type="molecule type" value="Genomic_DNA"/>
</dbReference>
<gene>
    <name evidence="5" type="ordered locus">CLDAP_32970</name>
</gene>
<dbReference type="InterPro" id="IPR014001">
    <property type="entry name" value="Helicase_ATP-bd"/>
</dbReference>
<dbReference type="OrthoDB" id="9810236at2"/>
<dbReference type="GO" id="GO:0005524">
    <property type="term" value="F:ATP binding"/>
    <property type="evidence" value="ECO:0007669"/>
    <property type="project" value="UniProtKB-KW"/>
</dbReference>
<dbReference type="SUPFAM" id="SSF52540">
    <property type="entry name" value="P-loop containing nucleoside triphosphate hydrolases"/>
    <property type="match status" value="1"/>
</dbReference>
<keyword evidence="6" id="KW-1185">Reference proteome</keyword>
<feature type="domain" description="Helicase C-terminal" evidence="4">
    <location>
        <begin position="480"/>
        <end position="646"/>
    </location>
</feature>
<evidence type="ECO:0000259" key="3">
    <source>
        <dbReference type="PROSITE" id="PS51192"/>
    </source>
</evidence>
<dbReference type="PROSITE" id="PS51192">
    <property type="entry name" value="HELICASE_ATP_BIND_1"/>
    <property type="match status" value="1"/>
</dbReference>
<dbReference type="Pfam" id="PF00271">
    <property type="entry name" value="Helicase_C"/>
    <property type="match status" value="1"/>
</dbReference>
<organism evidence="5 6">
    <name type="scientific">Caldilinea aerophila (strain DSM 14535 / JCM 11387 / NBRC 104270 / STL-6-O1)</name>
    <dbReference type="NCBI Taxonomy" id="926550"/>
    <lineage>
        <taxon>Bacteria</taxon>
        <taxon>Bacillati</taxon>
        <taxon>Chloroflexota</taxon>
        <taxon>Caldilineae</taxon>
        <taxon>Caldilineales</taxon>
        <taxon>Caldilineaceae</taxon>
        <taxon>Caldilinea</taxon>
    </lineage>
</organism>
<dbReference type="Gene3D" id="3.40.50.300">
    <property type="entry name" value="P-loop containing nucleotide triphosphate hydrolases"/>
    <property type="match status" value="2"/>
</dbReference>
<dbReference type="Pfam" id="PF00270">
    <property type="entry name" value="DEAD"/>
    <property type="match status" value="1"/>
</dbReference>
<sequence>MSLTIQVTNQPPDTDANVEQPLLELFQAYAGQNCVPFQHQAEAFRLVANDQEVFLVAGTAAGKTLAVAVPLFDKLRRGWARKVLLMYPTIALMEDQRRVMDALAKVTSLEIGQLQGGMSRTELMAALNKPVILATPDEVYWFFRKSVKYSGLLIYGLALVDEFVLDEAHLFNGLMLRNLAHLKERVQLLAEKLGRRPRWHVLTATPTPALRSLTAGAEVQGRSRCGDVEVTFLEPAKGYDERRDKLVCAVESALAEGAQKVLLVFNSADLAHRVFESIKGSPRSDLPPDLLWRFGRIPWGKFRAWMEKEGLATETVAEIEQWLGREGPFYLKDLELKQTVDIPTEVLAARVARFLEGQSWHIKRLVYAAVREDGHGLVEAVNRRLAGRGKLSRLLWRAVATVVKDNATSESLLEALEAEVSRIQAGLERIWTDDSTPVTAPDFRELTTALQQAGAEQELAEAITNYLTYTVELPEEAAARLKMSPVELARRRLVFHWLEWLIKDRSQREELAERIRKALTAGELDAEIRHIASWGDTGVPVVIYTGKMTKAERQGLIEAFAGLPRAVLISTPAVEVGVDFAADVLITEQCDGNGFLQRFGRVGRRPGIQAKVIVLVRDGETYVRLFQRHRSQMSREEFSTLIADPMDGVFPARLYAQGSAFLDATHWLVNAQLGEIGDWLNQEMFRQEIAALASQIRTANLPFAYSLRGTLPEVAMQGGGGGEPFYILRKVPNDRLLPSDSPFEMARAEMGYMEFLWKSAPWRIVVDAQATLEASQALFWWQDGRWQVRAGYGIVADYLKLFSQQPVSQGKTLSQLLTSLKAEIIQNPEGFLSKLQEQEAKPLPRLLLRVGQALPLFFAPHARFLLGQGDVYLLRVDQHGIVESVEDRLGNPLVLPDQAWLLLYGYGKEEAHKLLERVSTLDWEEVIYDWQTLDVQGNRIIGPVLLDRVAGACFDVYRRLVEHVYTGC</sequence>
<dbReference type="Proteomes" id="UP000007880">
    <property type="component" value="Chromosome"/>
</dbReference>
<name>I0I7U9_CALAS</name>
<dbReference type="GO" id="GO:0006289">
    <property type="term" value="P:nucleotide-excision repair"/>
    <property type="evidence" value="ECO:0007669"/>
    <property type="project" value="TreeGrafter"/>
</dbReference>
<dbReference type="InterPro" id="IPR001650">
    <property type="entry name" value="Helicase_C-like"/>
</dbReference>
<keyword evidence="5" id="KW-0378">Hydrolase</keyword>
<dbReference type="InterPro" id="IPR027417">
    <property type="entry name" value="P-loop_NTPase"/>
</dbReference>
<reference evidence="5 6" key="1">
    <citation type="submission" date="2012-02" db="EMBL/GenBank/DDBJ databases">
        <title>Complete genome sequence of Caldilinea aerophila DSM 14535 (= NBRC 102666).</title>
        <authorList>
            <person name="Oguchi A."/>
            <person name="Hosoyama A."/>
            <person name="Sekine M."/>
            <person name="Fukai R."/>
            <person name="Kato Y."/>
            <person name="Nakamura S."/>
            <person name="Hanada S."/>
            <person name="Yamazaki S."/>
            <person name="Fujita N."/>
        </authorList>
    </citation>
    <scope>NUCLEOTIDE SEQUENCE [LARGE SCALE GENOMIC DNA]</scope>
    <source>
        <strain evidence="6">DSM 14535 / JCM 11387 / NBRC 104270 / STL-6-O1</strain>
    </source>
</reference>
<protein>
    <submittedName>
        <fullName evidence="5">Putative ATP-dependent helicase</fullName>
    </submittedName>
</protein>